<organism evidence="3 4">
    <name type="scientific">Plasmodium falciparum MaliPS096_E11</name>
    <dbReference type="NCBI Taxonomy" id="1036727"/>
    <lineage>
        <taxon>Eukaryota</taxon>
        <taxon>Sar</taxon>
        <taxon>Alveolata</taxon>
        <taxon>Apicomplexa</taxon>
        <taxon>Aconoidasida</taxon>
        <taxon>Haemosporida</taxon>
        <taxon>Plasmodiidae</taxon>
        <taxon>Plasmodium</taxon>
        <taxon>Plasmodium (Laverania)</taxon>
    </lineage>
</organism>
<accession>A0A024WRS0</accession>
<dbReference type="InterPro" id="IPR001441">
    <property type="entry name" value="UPP_synth-like"/>
</dbReference>
<dbReference type="GO" id="GO:0045547">
    <property type="term" value="F:ditrans,polycis-polyprenyl diphosphate synthase [(2E,6E)-farnesyl diphosphate specific] activity"/>
    <property type="evidence" value="ECO:0007669"/>
    <property type="project" value="TreeGrafter"/>
</dbReference>
<dbReference type="PANTHER" id="PTHR10291:SF43">
    <property type="entry name" value="DEHYDRODOLICHYL DIPHOSPHATE SYNTHASE COMPLEX SUBUNIT DHDDS"/>
    <property type="match status" value="1"/>
</dbReference>
<dbReference type="EMBL" id="KI925539">
    <property type="protein sequence ID" value="ETW49688.1"/>
    <property type="molecule type" value="Genomic_DNA"/>
</dbReference>
<gene>
    <name evidence="3" type="ORF">PFMALIP_02221</name>
</gene>
<dbReference type="Pfam" id="PF01255">
    <property type="entry name" value="Prenyltransf"/>
    <property type="match status" value="1"/>
</dbReference>
<dbReference type="OrthoDB" id="4173905at2759"/>
<dbReference type="Proteomes" id="UP000030699">
    <property type="component" value="Unassembled WGS sequence"/>
</dbReference>
<evidence type="ECO:0000256" key="2">
    <source>
        <dbReference type="ARBA" id="ARBA00022679"/>
    </source>
</evidence>
<evidence type="ECO:0000313" key="3">
    <source>
        <dbReference type="EMBL" id="ETW49688.1"/>
    </source>
</evidence>
<protein>
    <submittedName>
        <fullName evidence="3">Di-trans,poly-cis-decaprenylcistransferase</fullName>
    </submittedName>
</protein>
<dbReference type="AlphaFoldDB" id="A0A024WRS0"/>
<reference evidence="3 4" key="1">
    <citation type="submission" date="2013-02" db="EMBL/GenBank/DDBJ databases">
        <title>The Genome Annotation of Plasmodium falciparum MaliPS096_E11.</title>
        <authorList>
            <consortium name="The Broad Institute Genome Sequencing Platform"/>
            <consortium name="The Broad Institute Genome Sequencing Center for Infectious Disease"/>
            <person name="Neafsey D."/>
            <person name="Hoffman S."/>
            <person name="Volkman S."/>
            <person name="Rosenthal P."/>
            <person name="Walker B."/>
            <person name="Young S.K."/>
            <person name="Zeng Q."/>
            <person name="Gargeya S."/>
            <person name="Fitzgerald M."/>
            <person name="Haas B."/>
            <person name="Abouelleil A."/>
            <person name="Allen A.W."/>
            <person name="Alvarado L."/>
            <person name="Arachchi H.M."/>
            <person name="Berlin A.M."/>
            <person name="Chapman S.B."/>
            <person name="Gainer-Dewar J."/>
            <person name="Goldberg J."/>
            <person name="Griggs A."/>
            <person name="Gujja S."/>
            <person name="Hansen M."/>
            <person name="Howarth C."/>
            <person name="Imamovic A."/>
            <person name="Ireland A."/>
            <person name="Larimer J."/>
            <person name="McCowan C."/>
            <person name="Murphy C."/>
            <person name="Pearson M."/>
            <person name="Poon T.W."/>
            <person name="Priest M."/>
            <person name="Roberts A."/>
            <person name="Saif S."/>
            <person name="Shea T."/>
            <person name="Sisk P."/>
            <person name="Sykes S."/>
            <person name="Wortman J."/>
            <person name="Nusbaum C."/>
            <person name="Birren B."/>
        </authorList>
    </citation>
    <scope>NUCLEOTIDE SEQUENCE [LARGE SCALE GENOMIC DNA]</scope>
    <source>
        <strain evidence="3 4">MaliPS096_E11</strain>
    </source>
</reference>
<dbReference type="SUPFAM" id="SSF64005">
    <property type="entry name" value="Undecaprenyl diphosphate synthase"/>
    <property type="match status" value="1"/>
</dbReference>
<proteinExistence type="inferred from homology"/>
<dbReference type="GO" id="GO:0005783">
    <property type="term" value="C:endoplasmic reticulum"/>
    <property type="evidence" value="ECO:0007669"/>
    <property type="project" value="TreeGrafter"/>
</dbReference>
<dbReference type="InterPro" id="IPR036424">
    <property type="entry name" value="UPP_synth-like_sf"/>
</dbReference>
<name>A0A024WRS0_PLAFA</name>
<dbReference type="Gene3D" id="3.40.1180.10">
    <property type="entry name" value="Decaprenyl diphosphate synthase-like"/>
    <property type="match status" value="1"/>
</dbReference>
<dbReference type="PANTHER" id="PTHR10291">
    <property type="entry name" value="DEHYDRODOLICHYL DIPHOSPHATE SYNTHASE FAMILY MEMBER"/>
    <property type="match status" value="1"/>
</dbReference>
<comment type="similarity">
    <text evidence="1">Belongs to the UPP synthase family.</text>
</comment>
<sequence length="102" mass="12338">MNYIVCNLGRIIEICIKLNIKILSVFSFSLLNYNRSPEEIHFLFYLNLLVLINEDFFFKFIKDNKIKIKIIGNLSYVNDSYRKIIYDIEEKTKNFNKYPLER</sequence>
<reference evidence="3 4" key="2">
    <citation type="submission" date="2013-02" db="EMBL/GenBank/DDBJ databases">
        <title>The Genome Sequence of Plasmodium falciparum MaliPS096_E11.</title>
        <authorList>
            <consortium name="The Broad Institute Genome Sequencing Platform"/>
            <consortium name="The Broad Institute Genome Sequencing Center for Infectious Disease"/>
            <person name="Neafsey D."/>
            <person name="Cheeseman I."/>
            <person name="Volkman S."/>
            <person name="Adams J."/>
            <person name="Walker B."/>
            <person name="Young S.K."/>
            <person name="Zeng Q."/>
            <person name="Gargeya S."/>
            <person name="Fitzgerald M."/>
            <person name="Haas B."/>
            <person name="Abouelleil A."/>
            <person name="Alvarado L."/>
            <person name="Arachchi H.M."/>
            <person name="Berlin A.M."/>
            <person name="Chapman S.B."/>
            <person name="Dewar J."/>
            <person name="Goldberg J."/>
            <person name="Griggs A."/>
            <person name="Gujja S."/>
            <person name="Hansen M."/>
            <person name="Howarth C."/>
            <person name="Imamovic A."/>
            <person name="Larimer J."/>
            <person name="McCowan C."/>
            <person name="Murphy C."/>
            <person name="Neiman D."/>
            <person name="Pearson M."/>
            <person name="Priest M."/>
            <person name="Roberts A."/>
            <person name="Saif S."/>
            <person name="Shea T."/>
            <person name="Sisk P."/>
            <person name="Sykes S."/>
            <person name="Wortman J."/>
            <person name="Nusbaum C."/>
            <person name="Birren B."/>
        </authorList>
    </citation>
    <scope>NUCLEOTIDE SEQUENCE [LARGE SCALE GENOMIC DNA]</scope>
    <source>
        <strain evidence="3 4">MaliPS096_E11</strain>
    </source>
</reference>
<keyword evidence="2 3" id="KW-0808">Transferase</keyword>
<dbReference type="GO" id="GO:0016094">
    <property type="term" value="P:polyprenol biosynthetic process"/>
    <property type="evidence" value="ECO:0007669"/>
    <property type="project" value="TreeGrafter"/>
</dbReference>
<evidence type="ECO:0000313" key="4">
    <source>
        <dbReference type="Proteomes" id="UP000030699"/>
    </source>
</evidence>
<evidence type="ECO:0000256" key="1">
    <source>
        <dbReference type="ARBA" id="ARBA00005432"/>
    </source>
</evidence>